<keyword evidence="4" id="KW-1185">Reference proteome</keyword>
<dbReference type="InterPro" id="IPR006047">
    <property type="entry name" value="GH13_cat_dom"/>
</dbReference>
<name>A0A4R4E3U6_9BACT</name>
<feature type="signal peptide" evidence="1">
    <location>
        <begin position="1"/>
        <end position="18"/>
    </location>
</feature>
<evidence type="ECO:0000259" key="2">
    <source>
        <dbReference type="SMART" id="SM00642"/>
    </source>
</evidence>
<dbReference type="GO" id="GO:0005975">
    <property type="term" value="P:carbohydrate metabolic process"/>
    <property type="evidence" value="ECO:0007669"/>
    <property type="project" value="InterPro"/>
</dbReference>
<dbReference type="RefSeq" id="WP_131851890.1">
    <property type="nucleotide sequence ID" value="NZ_SKFH01000011.1"/>
</dbReference>
<reference evidence="3 4" key="1">
    <citation type="submission" date="2019-03" db="EMBL/GenBank/DDBJ databases">
        <authorList>
            <person name="Kim M.K.M."/>
        </authorList>
    </citation>
    <scope>NUCLEOTIDE SEQUENCE [LARGE SCALE GENOMIC DNA]</scope>
    <source>
        <strain evidence="3 4">17J68-15</strain>
    </source>
</reference>
<dbReference type="Proteomes" id="UP000295164">
    <property type="component" value="Unassembled WGS sequence"/>
</dbReference>
<dbReference type="PANTHER" id="PTHR47786">
    <property type="entry name" value="ALPHA-1,4-GLUCAN:MALTOSE-1-PHOSPHATE MALTOSYLTRANSFERASE"/>
    <property type="match status" value="1"/>
</dbReference>
<dbReference type="OrthoDB" id="9805159at2"/>
<dbReference type="SMART" id="SM00642">
    <property type="entry name" value="Aamy"/>
    <property type="match status" value="1"/>
</dbReference>
<evidence type="ECO:0000313" key="3">
    <source>
        <dbReference type="EMBL" id="TCZ72276.1"/>
    </source>
</evidence>
<dbReference type="PANTHER" id="PTHR47786:SF2">
    <property type="entry name" value="GLYCOSYL HYDROLASE FAMILY 13 CATALYTIC DOMAIN-CONTAINING PROTEIN"/>
    <property type="match status" value="1"/>
</dbReference>
<dbReference type="AlphaFoldDB" id="A0A4R4E3U6"/>
<dbReference type="InterPro" id="IPR017853">
    <property type="entry name" value="GH"/>
</dbReference>
<dbReference type="Pfam" id="PF00128">
    <property type="entry name" value="Alpha-amylase"/>
    <property type="match status" value="1"/>
</dbReference>
<feature type="chain" id="PRO_5020206179" evidence="1">
    <location>
        <begin position="19"/>
        <end position="464"/>
    </location>
</feature>
<keyword evidence="3" id="KW-0456">Lyase</keyword>
<sequence>MHRLLLLLSLLLTTTAPAQKNDARYQPKPYVELQHPAWSRNAVLYQVNIRQYTPEGTFKAFAAHLPRLKALGVDILWLMPIHPIGREKRKGVLGSEYSVRDYYGVNPEFGTLQDFKDLVRAAHAQGMHLILDWVANHSAWDNPLAKQHPDWYTHTAEGRFQPTPWYDWDDVIDFDYNKPALRRYMTEALQWWVKETGIDGYRCDVAGFIPVDFWDNVRRELDAIRPVFLLAEWEARDMHKRAFDATYSWSLYETLLRVSRNEPGAMPALVEYLAHDVNTWPDEAYRMLFTDNHDKNSWTGTPLTQFGPALETCIAFTYVCKGIPLIYNGQEAGSEKMLRFFDKDTIQWKTGARDTLYRTLNSLKHRNPALANGKAGGEMIRLSNTAPGQLLSFYRQKGSHSVIALFNFSKAPVVATVSFPPALRTSFRLPFAQGNLLRDAPGTITLSGEERFTLAPWGWMILER</sequence>
<gene>
    <name evidence="3" type="ORF">E0486_09310</name>
</gene>
<proteinExistence type="predicted"/>
<protein>
    <submittedName>
        <fullName evidence="3">Alpha-amlyase</fullName>
    </submittedName>
</protein>
<evidence type="ECO:0000256" key="1">
    <source>
        <dbReference type="SAM" id="SignalP"/>
    </source>
</evidence>
<feature type="domain" description="Glycosyl hydrolase family 13 catalytic" evidence="2">
    <location>
        <begin position="37"/>
        <end position="364"/>
    </location>
</feature>
<dbReference type="CDD" id="cd11313">
    <property type="entry name" value="AmyAc_arch_bac_AmyA"/>
    <property type="match status" value="1"/>
</dbReference>
<keyword evidence="1" id="KW-0732">Signal</keyword>
<evidence type="ECO:0000313" key="4">
    <source>
        <dbReference type="Proteomes" id="UP000295164"/>
    </source>
</evidence>
<accession>A0A4R4E3U6</accession>
<comment type="caution">
    <text evidence="3">The sequence shown here is derived from an EMBL/GenBank/DDBJ whole genome shotgun (WGS) entry which is preliminary data.</text>
</comment>
<organism evidence="3 4">
    <name type="scientific">Flaviaesturariibacter aridisoli</name>
    <dbReference type="NCBI Taxonomy" id="2545761"/>
    <lineage>
        <taxon>Bacteria</taxon>
        <taxon>Pseudomonadati</taxon>
        <taxon>Bacteroidota</taxon>
        <taxon>Chitinophagia</taxon>
        <taxon>Chitinophagales</taxon>
        <taxon>Chitinophagaceae</taxon>
        <taxon>Flaviaestuariibacter</taxon>
    </lineage>
</organism>
<dbReference type="EMBL" id="SKFH01000011">
    <property type="protein sequence ID" value="TCZ72276.1"/>
    <property type="molecule type" value="Genomic_DNA"/>
</dbReference>
<dbReference type="Gene3D" id="3.20.20.80">
    <property type="entry name" value="Glycosidases"/>
    <property type="match status" value="1"/>
</dbReference>
<dbReference type="GO" id="GO:0016829">
    <property type="term" value="F:lyase activity"/>
    <property type="evidence" value="ECO:0007669"/>
    <property type="project" value="UniProtKB-KW"/>
</dbReference>
<dbReference type="SUPFAM" id="SSF51445">
    <property type="entry name" value="(Trans)glycosidases"/>
    <property type="match status" value="1"/>
</dbReference>